<dbReference type="EMBL" id="KQ483528">
    <property type="protein sequence ID" value="KYP47417.1"/>
    <property type="molecule type" value="Genomic_DNA"/>
</dbReference>
<evidence type="ECO:0000313" key="15">
    <source>
        <dbReference type="Proteomes" id="UP000075243"/>
    </source>
</evidence>
<dbReference type="Pfam" id="PF03110">
    <property type="entry name" value="SBP"/>
    <property type="match status" value="1"/>
</dbReference>
<evidence type="ECO:0000256" key="4">
    <source>
        <dbReference type="ARBA" id="ARBA00022771"/>
    </source>
</evidence>
<evidence type="ECO:0000313" key="14">
    <source>
        <dbReference type="EMBL" id="KYP47417.1"/>
    </source>
</evidence>
<evidence type="ECO:0000256" key="2">
    <source>
        <dbReference type="ARBA" id="ARBA00004202"/>
    </source>
</evidence>
<dbReference type="InterPro" id="IPR036893">
    <property type="entry name" value="SBP_sf"/>
</dbReference>
<dbReference type="OMA" id="CEQKLAY"/>
<dbReference type="FunFam" id="4.10.1100.10:FF:000001">
    <property type="entry name" value="Squamosa promoter-binding-like protein 14"/>
    <property type="match status" value="1"/>
</dbReference>
<feature type="region of interest" description="Disordered" evidence="11">
    <location>
        <begin position="445"/>
        <end position="478"/>
    </location>
</feature>
<keyword evidence="4 10" id="KW-0863">Zinc-finger</keyword>
<name>A0A151RY99_CAJCA</name>
<keyword evidence="8" id="KW-0804">Transcription</keyword>
<dbReference type="SUPFAM" id="SSF48403">
    <property type="entry name" value="Ankyrin repeat"/>
    <property type="match status" value="1"/>
</dbReference>
<feature type="compositionally biased region" description="Polar residues" evidence="11">
    <location>
        <begin position="304"/>
        <end position="328"/>
    </location>
</feature>
<gene>
    <name evidence="14" type="ORF">KK1_030947</name>
</gene>
<evidence type="ECO:0000256" key="3">
    <source>
        <dbReference type="ARBA" id="ARBA00022723"/>
    </source>
</evidence>
<dbReference type="PANTHER" id="PTHR31251:SF86">
    <property type="entry name" value="SQUAMOSA PROMOTER-BINDING-LIKE PROTEIN 1"/>
    <property type="match status" value="1"/>
</dbReference>
<feature type="transmembrane region" description="Helical" evidence="12">
    <location>
        <begin position="997"/>
        <end position="1015"/>
    </location>
</feature>
<feature type="compositionally biased region" description="Low complexity" evidence="11">
    <location>
        <begin position="456"/>
        <end position="477"/>
    </location>
</feature>
<keyword evidence="5" id="KW-0862">Zinc</keyword>
<dbReference type="Gramene" id="C.cajan_29931.t">
    <property type="protein sequence ID" value="C.cajan_29931.t"/>
    <property type="gene ID" value="C.cajan_29931"/>
</dbReference>
<dbReference type="InterPro" id="IPR044817">
    <property type="entry name" value="SBP-like"/>
</dbReference>
<evidence type="ECO:0000256" key="8">
    <source>
        <dbReference type="ARBA" id="ARBA00023163"/>
    </source>
</evidence>
<evidence type="ECO:0000256" key="6">
    <source>
        <dbReference type="ARBA" id="ARBA00023015"/>
    </source>
</evidence>
<organism evidence="14 15">
    <name type="scientific">Cajanus cajan</name>
    <name type="common">Pigeon pea</name>
    <name type="synonym">Cajanus indicus</name>
    <dbReference type="NCBI Taxonomy" id="3821"/>
    <lineage>
        <taxon>Eukaryota</taxon>
        <taxon>Viridiplantae</taxon>
        <taxon>Streptophyta</taxon>
        <taxon>Embryophyta</taxon>
        <taxon>Tracheophyta</taxon>
        <taxon>Spermatophyta</taxon>
        <taxon>Magnoliopsida</taxon>
        <taxon>eudicotyledons</taxon>
        <taxon>Gunneridae</taxon>
        <taxon>Pentapetalae</taxon>
        <taxon>rosids</taxon>
        <taxon>fabids</taxon>
        <taxon>Fabales</taxon>
        <taxon>Fabaceae</taxon>
        <taxon>Papilionoideae</taxon>
        <taxon>50 kb inversion clade</taxon>
        <taxon>NPAAA clade</taxon>
        <taxon>indigoferoid/millettioid clade</taxon>
        <taxon>Phaseoleae</taxon>
        <taxon>Cajanus</taxon>
    </lineage>
</organism>
<dbReference type="Gene3D" id="4.10.1100.10">
    <property type="entry name" value="Transcription factor, SBP-box domain"/>
    <property type="match status" value="1"/>
</dbReference>
<evidence type="ECO:0000256" key="9">
    <source>
        <dbReference type="ARBA" id="ARBA00023242"/>
    </source>
</evidence>
<protein>
    <submittedName>
        <fullName evidence="14">Squamosa promoter-binding-like protein 1</fullName>
    </submittedName>
</protein>
<evidence type="ECO:0000256" key="10">
    <source>
        <dbReference type="PROSITE-ProRule" id="PRU00470"/>
    </source>
</evidence>
<dbReference type="SUPFAM" id="SSF103612">
    <property type="entry name" value="SBT domain"/>
    <property type="match status" value="1"/>
</dbReference>
<keyword evidence="3" id="KW-0479">Metal-binding</keyword>
<dbReference type="Pfam" id="PF26102">
    <property type="entry name" value="Ig_SPL7"/>
    <property type="match status" value="1"/>
</dbReference>
<keyword evidence="12" id="KW-0812">Transmembrane</keyword>
<dbReference type="Proteomes" id="UP000075243">
    <property type="component" value="Unassembled WGS sequence"/>
</dbReference>
<feature type="region of interest" description="Disordered" evidence="11">
    <location>
        <begin position="303"/>
        <end position="328"/>
    </location>
</feature>
<keyword evidence="15" id="KW-1185">Reference proteome</keyword>
<dbReference type="Gene3D" id="1.25.40.20">
    <property type="entry name" value="Ankyrin repeat-containing domain"/>
    <property type="match status" value="1"/>
</dbReference>
<dbReference type="GO" id="GO:0005634">
    <property type="term" value="C:nucleus"/>
    <property type="evidence" value="ECO:0007669"/>
    <property type="project" value="UniProtKB-SubCell"/>
</dbReference>
<keyword evidence="12" id="KW-1133">Transmembrane helix</keyword>
<dbReference type="GO" id="GO:0003677">
    <property type="term" value="F:DNA binding"/>
    <property type="evidence" value="ECO:0007669"/>
    <property type="project" value="UniProtKB-KW"/>
</dbReference>
<reference evidence="14" key="1">
    <citation type="journal article" date="2012" name="Nat. Biotechnol.">
        <title>Draft genome sequence of pigeonpea (Cajanus cajan), an orphan legume crop of resource-poor farmers.</title>
        <authorList>
            <person name="Varshney R.K."/>
            <person name="Chen W."/>
            <person name="Li Y."/>
            <person name="Bharti A.K."/>
            <person name="Saxena R.K."/>
            <person name="Schlueter J.A."/>
            <person name="Donoghue M.T."/>
            <person name="Azam S."/>
            <person name="Fan G."/>
            <person name="Whaley A.M."/>
            <person name="Farmer A.D."/>
            <person name="Sheridan J."/>
            <person name="Iwata A."/>
            <person name="Tuteja R."/>
            <person name="Penmetsa R.V."/>
            <person name="Wu W."/>
            <person name="Upadhyaya H.D."/>
            <person name="Yang S.P."/>
            <person name="Shah T."/>
            <person name="Saxena K.B."/>
            <person name="Michael T."/>
            <person name="McCombie W.R."/>
            <person name="Yang B."/>
            <person name="Zhang G."/>
            <person name="Yang H."/>
            <person name="Wang J."/>
            <person name="Spillane C."/>
            <person name="Cook D.R."/>
            <person name="May G.D."/>
            <person name="Xu X."/>
            <person name="Jackson S.A."/>
        </authorList>
    </citation>
    <scope>NUCLEOTIDE SEQUENCE [LARGE SCALE GENOMIC DNA]</scope>
</reference>
<feature type="region of interest" description="Disordered" evidence="11">
    <location>
        <begin position="943"/>
        <end position="963"/>
    </location>
</feature>
<dbReference type="AlphaFoldDB" id="A0A151RY99"/>
<keyword evidence="7" id="KW-0238">DNA-binding</keyword>
<evidence type="ECO:0000256" key="5">
    <source>
        <dbReference type="ARBA" id="ARBA00022833"/>
    </source>
</evidence>
<evidence type="ECO:0000259" key="13">
    <source>
        <dbReference type="PROSITE" id="PS51141"/>
    </source>
</evidence>
<evidence type="ECO:0000256" key="1">
    <source>
        <dbReference type="ARBA" id="ARBA00004123"/>
    </source>
</evidence>
<sequence length="1038" mass="114900">MEAQLEGKSPYFYGPVVPEMKSVGKRSLEWDLNDWKWDGDLFTARQLNSVPSDCGSRQLFPTDPEILATADGTNNLSPAYDGVNLGEEKRELEKRRRGVIEEAGVEMNDGTGSGSLNLNLGGQVYPIIEGEEKSGKKTKIAASSSNRAVCQVEDCRTDLSNAKDYHRRHKVCDMHSKASQALVGNVMQRFCQQCSRFHVLEEFDEGKRSCRRRLAGHNKRRRKTHPDATVVNGGSVNEEKGSTYLLMSLLRILSNMHSNGSDNMRNQDVLSHLLRNLANLAGTINGRNIASLLDGSQDLLKAGTSGTMHNVPNTNSNGPEPSRPYSSSIKMDDGLIHHDPQESTLQCQMTPAHDMAKKCIASGSDGVVKLKSLSPSGPQSSNVLLSRDSLPTQSVAAGTTVGRIGLSNIDLNSVYDDVQDYVENPRNSHPPLPSGLGSHDHPLWVQCDSLRSSPPQTSRNSDSTSTQSPSSSSGEAQSRTDRIVFKLFGKAPNDFPHALRSQILNWLSHSPTEIESYIRPGCIILTIYLRLENSAWEELCYNLGSSLKKLAASTDSFWRTGWIYTRVQHSVAFLYNGQVVLDVPLRLKSPQNCQILCIKPLAVSASASAQFIVKGFNLLQSNTRLLCALEGKYLVQDSCYNLIDGADVANEHHELQHFSFSCHIPNVTGRGFIEVVEDNGLSSCSFPFIVAEKEICSEICKLENVIEVAETADDIQIKSKLMEEKTRALHFIQEMGWLLHRNRVKVRLGSMAPVQDRFHFNRFMWLVGFAMDHDWCAVMKKLLDIIFEGTVDTGDHASVEFALLEMGLLHNAVKRNCRPMVELLLKFVPLKASDDGDGKENQVKKSPDRFLFRPDTIGPAGLTPLHVAASMHGSENVLDALTDDPGMVATEAWKGAKDTTGLTPYDYASLRGYYSYIQLVQRKTSKTCRSQHVLDIPGTLVDSNTKQKQSEGHRSSKVSSLQTEKIETTATPHHCGLCQHKLAYGGVRRTTLVYRPAMLSMVAIAAVCVCVALLFKSSPKVYYVFQPFSWESLEYGSI</sequence>
<evidence type="ECO:0000256" key="11">
    <source>
        <dbReference type="SAM" id="MobiDB-lite"/>
    </source>
</evidence>
<feature type="region of interest" description="Disordered" evidence="11">
    <location>
        <begin position="215"/>
        <end position="236"/>
    </location>
</feature>
<keyword evidence="12" id="KW-0472">Membrane</keyword>
<proteinExistence type="predicted"/>
<feature type="compositionally biased region" description="Basic residues" evidence="11">
    <location>
        <begin position="215"/>
        <end position="224"/>
    </location>
</feature>
<dbReference type="InterPro" id="IPR004333">
    <property type="entry name" value="SBP_dom"/>
</dbReference>
<evidence type="ECO:0000256" key="12">
    <source>
        <dbReference type="SAM" id="Phobius"/>
    </source>
</evidence>
<dbReference type="GO" id="GO:0008270">
    <property type="term" value="F:zinc ion binding"/>
    <property type="evidence" value="ECO:0007669"/>
    <property type="project" value="UniProtKB-KW"/>
</dbReference>
<evidence type="ECO:0000256" key="7">
    <source>
        <dbReference type="ARBA" id="ARBA00023125"/>
    </source>
</evidence>
<dbReference type="InterPro" id="IPR036770">
    <property type="entry name" value="Ankyrin_rpt-contain_sf"/>
</dbReference>
<comment type="subcellular location">
    <subcellularLocation>
        <location evidence="2">Cell membrane</location>
        <topology evidence="2">Peripheral membrane protein</topology>
    </subcellularLocation>
    <subcellularLocation>
        <location evidence="1">Nucleus</location>
    </subcellularLocation>
</comment>
<dbReference type="PROSITE" id="PS51141">
    <property type="entry name" value="ZF_SBP"/>
    <property type="match status" value="1"/>
</dbReference>
<dbReference type="STRING" id="3821.A0A151RY99"/>
<accession>A0A151RY99</accession>
<dbReference type="GO" id="GO:0005886">
    <property type="term" value="C:plasma membrane"/>
    <property type="evidence" value="ECO:0007669"/>
    <property type="project" value="UniProtKB-SubCell"/>
</dbReference>
<feature type="domain" description="SBP-type" evidence="13">
    <location>
        <begin position="147"/>
        <end position="224"/>
    </location>
</feature>
<keyword evidence="6" id="KW-0805">Transcription regulation</keyword>
<dbReference type="PANTHER" id="PTHR31251">
    <property type="entry name" value="SQUAMOSA PROMOTER-BINDING-LIKE PROTEIN 4"/>
    <property type="match status" value="1"/>
</dbReference>
<keyword evidence="9" id="KW-0539">Nucleus</keyword>